<comment type="caution">
    <text evidence="8">The sequence shown here is derived from an EMBL/GenBank/DDBJ whole genome shotgun (WGS) entry which is preliminary data.</text>
</comment>
<evidence type="ECO:0000259" key="6">
    <source>
        <dbReference type="PROSITE" id="PS51192"/>
    </source>
</evidence>
<dbReference type="InterPro" id="IPR010225">
    <property type="entry name" value="HrpB"/>
</dbReference>
<dbReference type="InterPro" id="IPR027417">
    <property type="entry name" value="P-loop_NTPase"/>
</dbReference>
<dbReference type="Proteomes" id="UP000324159">
    <property type="component" value="Unassembled WGS sequence"/>
</dbReference>
<feature type="domain" description="Helicase C-terminal" evidence="7">
    <location>
        <begin position="211"/>
        <end position="375"/>
    </location>
</feature>
<dbReference type="PANTHER" id="PTHR43519">
    <property type="entry name" value="ATP-DEPENDENT RNA HELICASE HRPB"/>
    <property type="match status" value="1"/>
</dbReference>
<evidence type="ECO:0000256" key="3">
    <source>
        <dbReference type="ARBA" id="ARBA00022806"/>
    </source>
</evidence>
<dbReference type="PROSITE" id="PS51194">
    <property type="entry name" value="HELICASE_CTER"/>
    <property type="match status" value="1"/>
</dbReference>
<evidence type="ECO:0000259" key="7">
    <source>
        <dbReference type="PROSITE" id="PS51194"/>
    </source>
</evidence>
<dbReference type="Pfam" id="PF00271">
    <property type="entry name" value="Helicase_C"/>
    <property type="match status" value="1"/>
</dbReference>
<dbReference type="Gene3D" id="1.20.120.1080">
    <property type="match status" value="1"/>
</dbReference>
<dbReference type="InterPro" id="IPR013689">
    <property type="entry name" value="RNA_helicase_ATP-dep_HrpB_C"/>
</dbReference>
<dbReference type="PIRSF" id="PIRSF005496">
    <property type="entry name" value="ATP_hel_hrpB"/>
    <property type="match status" value="1"/>
</dbReference>
<evidence type="ECO:0000256" key="5">
    <source>
        <dbReference type="SAM" id="MobiDB-lite"/>
    </source>
</evidence>
<dbReference type="Pfam" id="PF24473">
    <property type="entry name" value="CON_HrpB"/>
    <property type="match status" value="1"/>
</dbReference>
<keyword evidence="3 8" id="KW-0347">Helicase</keyword>
<dbReference type="RefSeq" id="WP_148895655.1">
    <property type="nucleotide sequence ID" value="NZ_VNIB01000005.1"/>
</dbReference>
<protein>
    <submittedName>
        <fullName evidence="8">ATP-dependent helicase HrpB</fullName>
    </submittedName>
</protein>
<dbReference type="SMART" id="SM00487">
    <property type="entry name" value="DEXDc"/>
    <property type="match status" value="1"/>
</dbReference>
<dbReference type="InterPro" id="IPR048333">
    <property type="entry name" value="HA2_WH"/>
</dbReference>
<keyword evidence="1" id="KW-0547">Nucleotide-binding</keyword>
<dbReference type="FunFam" id="3.40.50.300:FF:002125">
    <property type="entry name" value="ATP-dependent helicase HrpB"/>
    <property type="match status" value="1"/>
</dbReference>
<dbReference type="InterPro" id="IPR011545">
    <property type="entry name" value="DEAD/DEAH_box_helicase_dom"/>
</dbReference>
<dbReference type="NCBIfam" id="TIGR01970">
    <property type="entry name" value="DEAH_box_HrpB"/>
    <property type="match status" value="1"/>
</dbReference>
<gene>
    <name evidence="8" type="ORF">EDC39_10578</name>
</gene>
<dbReference type="Pfam" id="PF00270">
    <property type="entry name" value="DEAD"/>
    <property type="match status" value="1"/>
</dbReference>
<evidence type="ECO:0000256" key="1">
    <source>
        <dbReference type="ARBA" id="ARBA00022741"/>
    </source>
</evidence>
<proteinExistence type="predicted"/>
<dbReference type="InterPro" id="IPR049614">
    <property type="entry name" value="HrpB_DEXH"/>
</dbReference>
<dbReference type="CDD" id="cd18791">
    <property type="entry name" value="SF2_C_RHA"/>
    <property type="match status" value="1"/>
</dbReference>
<keyword evidence="9" id="KW-1185">Reference proteome</keyword>
<feature type="domain" description="Helicase ATP-binding" evidence="6">
    <location>
        <begin position="21"/>
        <end position="185"/>
    </location>
</feature>
<keyword evidence="2" id="KW-0378">Hydrolase</keyword>
<dbReference type="Pfam" id="PF04408">
    <property type="entry name" value="WHD_HA2"/>
    <property type="match status" value="1"/>
</dbReference>
<dbReference type="PANTHER" id="PTHR43519:SF1">
    <property type="entry name" value="ATP-DEPENDENT RNA HELICASE HRPB"/>
    <property type="match status" value="1"/>
</dbReference>
<dbReference type="Pfam" id="PF08482">
    <property type="entry name" value="HrpB_C"/>
    <property type="match status" value="1"/>
</dbReference>
<organism evidence="8 9">
    <name type="scientific">Geothermobacter ehrlichii</name>
    <dbReference type="NCBI Taxonomy" id="213224"/>
    <lineage>
        <taxon>Bacteria</taxon>
        <taxon>Pseudomonadati</taxon>
        <taxon>Thermodesulfobacteriota</taxon>
        <taxon>Desulfuromonadia</taxon>
        <taxon>Desulfuromonadales</taxon>
        <taxon>Geothermobacteraceae</taxon>
        <taxon>Geothermobacter</taxon>
    </lineage>
</organism>
<dbReference type="InterPro" id="IPR056329">
    <property type="entry name" value="CON_HrpB"/>
</dbReference>
<dbReference type="GO" id="GO:0005524">
    <property type="term" value="F:ATP binding"/>
    <property type="evidence" value="ECO:0007669"/>
    <property type="project" value="UniProtKB-KW"/>
</dbReference>
<accession>A0A5D3WME4</accession>
<dbReference type="CDD" id="cd17990">
    <property type="entry name" value="DEXHc_HrpB"/>
    <property type="match status" value="1"/>
</dbReference>
<dbReference type="InterPro" id="IPR001650">
    <property type="entry name" value="Helicase_C-like"/>
</dbReference>
<dbReference type="InterPro" id="IPR007502">
    <property type="entry name" value="Helicase-assoc_dom"/>
</dbReference>
<dbReference type="SMART" id="SM00490">
    <property type="entry name" value="HELICc"/>
    <property type="match status" value="1"/>
</dbReference>
<sequence length="832" mass="92365">MKEGFSRLPSLPVDEALPRLDRQLAGRPLAILQAEPGAGKTTRVPLALLDASWLAGRGILLLEPRRLAAVCAARYMAGLLGEEVGETVGYSVRYQRRVSARTRIEVVTEGVLTRRLQQDPELADIGLVIFDEFHERQLQSDLGLALCRDIQAGLRPDLRLLIMSATLDADRLSRALGDAPVIACGGRQHPVDCRYRPERVGDAWPQLLPAVVRQAVDETVGDVLVFLPGRRQIERLATELAPWAASRGLLLAPLHGGLDLAAQNRALQPGDSRKLVLATNVAETSLTIEGVRVVVDSGFERRPRFEPSVGLTRLETVRISRASARQRAGRAGRLGPGVCYRLWSRGEEAEMLDAAPPEIRQADLAPLLLELLAWGVADPAALEWVDPPPASGLRAARELLERLAAIDNGGRLTSVGRRMSRHPCHPRLARLLVEAEDRQWTALGADLAALLSEVDFRRLPRGDGGRRACDVRELLEWLAVRRDPSLARARNYWRRRLGVGRDAGDACGPDAVGHLLATAFPDRIGRRREGGADRYLLASGRAARLAPWSMAGQSEWLVAVEVAGGEQEATITIASPLSEEVVHELRERVDWEDHLDWDADGGRLVSCRRKRFGALVLQQRPGEPDPERAVALLLGVVRRQGLRLLDWNDEVAAFCARVRLLSKVFGEDVWPPLTESWLLQHLERWLAPGLYGVRDAAGLRRVRLQPLLQGLLAGGRLRELERLAPERMEIPSGRRARIDYLAADEPVLAAKLQELFGWRQTPRIADGRVALVIHLLSPAGRPLQVTRDLASFWRNGYPEVRREMRGRYPKHPWPEDPLTAEATARVRHAKRR</sequence>
<dbReference type="GO" id="GO:0016787">
    <property type="term" value="F:hydrolase activity"/>
    <property type="evidence" value="ECO:0007669"/>
    <property type="project" value="UniProtKB-KW"/>
</dbReference>
<dbReference type="GO" id="GO:0003676">
    <property type="term" value="F:nucleic acid binding"/>
    <property type="evidence" value="ECO:0007669"/>
    <property type="project" value="InterPro"/>
</dbReference>
<dbReference type="GO" id="GO:0004386">
    <property type="term" value="F:helicase activity"/>
    <property type="evidence" value="ECO:0007669"/>
    <property type="project" value="UniProtKB-KW"/>
</dbReference>
<feature type="region of interest" description="Disordered" evidence="5">
    <location>
        <begin position="808"/>
        <end position="832"/>
    </location>
</feature>
<evidence type="ECO:0000313" key="9">
    <source>
        <dbReference type="Proteomes" id="UP000324159"/>
    </source>
</evidence>
<dbReference type="SUPFAM" id="SSF52540">
    <property type="entry name" value="P-loop containing nucleoside triphosphate hydrolases"/>
    <property type="match status" value="1"/>
</dbReference>
<evidence type="ECO:0000256" key="2">
    <source>
        <dbReference type="ARBA" id="ARBA00022801"/>
    </source>
</evidence>
<evidence type="ECO:0000313" key="8">
    <source>
        <dbReference type="EMBL" id="TYO98716.1"/>
    </source>
</evidence>
<reference evidence="8 9" key="1">
    <citation type="submission" date="2019-07" db="EMBL/GenBank/DDBJ databases">
        <title>Genomic Encyclopedia of Type Strains, Phase IV (KMG-IV): sequencing the most valuable type-strain genomes for metagenomic binning, comparative biology and taxonomic classification.</title>
        <authorList>
            <person name="Goeker M."/>
        </authorList>
    </citation>
    <scope>NUCLEOTIDE SEQUENCE [LARGE SCALE GENOMIC DNA]</scope>
    <source>
        <strain evidence="8 9">SS015</strain>
    </source>
</reference>
<evidence type="ECO:0000256" key="4">
    <source>
        <dbReference type="ARBA" id="ARBA00022840"/>
    </source>
</evidence>
<keyword evidence="4" id="KW-0067">ATP-binding</keyword>
<dbReference type="EMBL" id="VNIB01000005">
    <property type="protein sequence ID" value="TYO98716.1"/>
    <property type="molecule type" value="Genomic_DNA"/>
</dbReference>
<dbReference type="AlphaFoldDB" id="A0A5D3WME4"/>
<dbReference type="OrthoDB" id="9805617at2"/>
<name>A0A5D3WME4_9BACT</name>
<dbReference type="PROSITE" id="PS51192">
    <property type="entry name" value="HELICASE_ATP_BIND_1"/>
    <property type="match status" value="1"/>
</dbReference>
<dbReference type="SMART" id="SM00847">
    <property type="entry name" value="HA2"/>
    <property type="match status" value="1"/>
</dbReference>
<dbReference type="Gene3D" id="3.40.50.300">
    <property type="entry name" value="P-loop containing nucleotide triphosphate hydrolases"/>
    <property type="match status" value="2"/>
</dbReference>
<dbReference type="InterPro" id="IPR014001">
    <property type="entry name" value="Helicase_ATP-bd"/>
</dbReference>